<name>A0A1G9R821_9SPHI</name>
<evidence type="ECO:0000256" key="1">
    <source>
        <dbReference type="SAM" id="MobiDB-lite"/>
    </source>
</evidence>
<feature type="compositionally biased region" description="Gly residues" evidence="1">
    <location>
        <begin position="260"/>
        <end position="270"/>
    </location>
</feature>
<dbReference type="Pfam" id="PF20245">
    <property type="entry name" value="DUF6600"/>
    <property type="match status" value="1"/>
</dbReference>
<dbReference type="RefSeq" id="WP_090702788.1">
    <property type="nucleotide sequence ID" value="NZ_FNHH01000007.1"/>
</dbReference>
<dbReference type="EMBL" id="FNHH01000007">
    <property type="protein sequence ID" value="SDM19388.1"/>
    <property type="molecule type" value="Genomic_DNA"/>
</dbReference>
<dbReference type="AlphaFoldDB" id="A0A1G9R821"/>
<feature type="compositionally biased region" description="Polar residues" evidence="1">
    <location>
        <begin position="242"/>
        <end position="251"/>
    </location>
</feature>
<reference evidence="3" key="1">
    <citation type="submission" date="2016-10" db="EMBL/GenBank/DDBJ databases">
        <authorList>
            <person name="Varghese N."/>
            <person name="Submissions S."/>
        </authorList>
    </citation>
    <scope>NUCLEOTIDE SEQUENCE [LARGE SCALE GENOMIC DNA]</scope>
    <source>
        <strain evidence="3">DSM 24536</strain>
    </source>
</reference>
<accession>A0A1G9R821</accession>
<proteinExistence type="predicted"/>
<dbReference type="OrthoDB" id="5485224at2"/>
<evidence type="ECO:0000313" key="2">
    <source>
        <dbReference type="EMBL" id="SDM19388.1"/>
    </source>
</evidence>
<feature type="compositionally biased region" description="Basic and acidic residues" evidence="1">
    <location>
        <begin position="431"/>
        <end position="443"/>
    </location>
</feature>
<gene>
    <name evidence="2" type="ORF">SAMN05421813_107141</name>
</gene>
<feature type="compositionally biased region" description="Polar residues" evidence="1">
    <location>
        <begin position="382"/>
        <end position="393"/>
    </location>
</feature>
<feature type="compositionally biased region" description="Polar residues" evidence="1">
    <location>
        <begin position="222"/>
        <end position="234"/>
    </location>
</feature>
<organism evidence="2 3">
    <name type="scientific">Daejeonella rubra</name>
    <dbReference type="NCBI Taxonomy" id="990371"/>
    <lineage>
        <taxon>Bacteria</taxon>
        <taxon>Pseudomonadati</taxon>
        <taxon>Bacteroidota</taxon>
        <taxon>Sphingobacteriia</taxon>
        <taxon>Sphingobacteriales</taxon>
        <taxon>Sphingobacteriaceae</taxon>
        <taxon>Daejeonella</taxon>
    </lineage>
</organism>
<protein>
    <submittedName>
        <fullName evidence="2">Uncharacterized protein</fullName>
    </submittedName>
</protein>
<dbReference type="STRING" id="990371.SAMN05421813_107141"/>
<feature type="compositionally biased region" description="Polar residues" evidence="1">
    <location>
        <begin position="306"/>
        <end position="335"/>
    </location>
</feature>
<keyword evidence="3" id="KW-1185">Reference proteome</keyword>
<dbReference type="InterPro" id="IPR046535">
    <property type="entry name" value="DUF6600"/>
</dbReference>
<dbReference type="Proteomes" id="UP000199226">
    <property type="component" value="Unassembled WGS sequence"/>
</dbReference>
<sequence length="443" mass="50988">MKTIIKFPEYLFSLLLVLTMMLPSQVKAQYEDVSLETFYDELSPYGVWINDPQYGYVWRPDVDQDDFRPYYSNGHWEMTRYGNTWVSDYDWGWAPFHYGRWHHSSRRGWIWIPDTKWGPAWVSWRSGGGHYGWAPLGPGINININIGPRIPDYYWVFVPQRSIYYSRYPSYDRRRNINIYNNTVIINNTYVYNRNRYYTGPRAEEIRRVTHQPVRINEVRNNRPQGYANGNNRPEVNRNPDRSGSTVNSPRPQRPSDNGAGRGATAGRDGGSINERPNDQGAVRPTARQIPASSQRSDRTYDNQDIRGNQTRQGGQSGSITERQQQAPRESQASPASRPERTGQAQAPRQVQAPERQQRSSGQESRQAPSQNSRAQRDEPSRNNVPRESQASPASREQRSSGQESRQAPSQNNRVQRDEPSRGNSPSNGERSSRNEGRPGRVQ</sequence>
<evidence type="ECO:0000313" key="3">
    <source>
        <dbReference type="Proteomes" id="UP000199226"/>
    </source>
</evidence>
<feature type="compositionally biased region" description="Basic and acidic residues" evidence="1">
    <location>
        <begin position="296"/>
        <end position="305"/>
    </location>
</feature>
<feature type="region of interest" description="Disordered" evidence="1">
    <location>
        <begin position="214"/>
        <end position="443"/>
    </location>
</feature>